<name>A0AA88H744_ARTSF</name>
<evidence type="ECO:0008006" key="3">
    <source>
        <dbReference type="Google" id="ProtNLM"/>
    </source>
</evidence>
<sequence>MTPPSASQILNTIKRLKNNKPSGEDGLPPEVHKASPHVVKQKLETFFKRAVSSFDGVVMGLGINVSDLDYADDINTFTADPATAQAMLNEIAYFSQPLGIKINMAKTKVMDQNIQSDYQLLL</sequence>
<protein>
    <recommendedName>
        <fullName evidence="3">Reverse transcriptase domain-containing protein</fullName>
    </recommendedName>
</protein>
<dbReference type="AlphaFoldDB" id="A0AA88H744"/>
<dbReference type="EMBL" id="JAVRJZ010001515">
    <property type="protein sequence ID" value="KAK2701841.1"/>
    <property type="molecule type" value="Genomic_DNA"/>
</dbReference>
<reference evidence="1" key="1">
    <citation type="submission" date="2023-07" db="EMBL/GenBank/DDBJ databases">
        <title>Chromosome-level genome assembly of Artemia franciscana.</title>
        <authorList>
            <person name="Jo E."/>
        </authorList>
    </citation>
    <scope>NUCLEOTIDE SEQUENCE</scope>
    <source>
        <tissue evidence="1">Whole body</tissue>
    </source>
</reference>
<dbReference type="Proteomes" id="UP001187531">
    <property type="component" value="Unassembled WGS sequence"/>
</dbReference>
<evidence type="ECO:0000313" key="1">
    <source>
        <dbReference type="EMBL" id="KAK2701841.1"/>
    </source>
</evidence>
<comment type="caution">
    <text evidence="1">The sequence shown here is derived from an EMBL/GenBank/DDBJ whole genome shotgun (WGS) entry which is preliminary data.</text>
</comment>
<organism evidence="1 2">
    <name type="scientific">Artemia franciscana</name>
    <name type="common">Brine shrimp</name>
    <name type="synonym">Artemia sanfranciscana</name>
    <dbReference type="NCBI Taxonomy" id="6661"/>
    <lineage>
        <taxon>Eukaryota</taxon>
        <taxon>Metazoa</taxon>
        <taxon>Ecdysozoa</taxon>
        <taxon>Arthropoda</taxon>
        <taxon>Crustacea</taxon>
        <taxon>Branchiopoda</taxon>
        <taxon>Anostraca</taxon>
        <taxon>Artemiidae</taxon>
        <taxon>Artemia</taxon>
    </lineage>
</organism>
<proteinExistence type="predicted"/>
<gene>
    <name evidence="1" type="ORF">QYM36_019520</name>
</gene>
<keyword evidence="2" id="KW-1185">Reference proteome</keyword>
<accession>A0AA88H744</accession>
<evidence type="ECO:0000313" key="2">
    <source>
        <dbReference type="Proteomes" id="UP001187531"/>
    </source>
</evidence>